<dbReference type="EMBL" id="CP012034">
    <property type="protein sequence ID" value="AKP67318.1"/>
    <property type="molecule type" value="Genomic_DNA"/>
</dbReference>
<evidence type="ECO:0000259" key="5">
    <source>
        <dbReference type="PROSITE" id="PS50893"/>
    </source>
</evidence>
<dbReference type="SUPFAM" id="SSF52540">
    <property type="entry name" value="P-loop containing nucleoside triphosphate hydrolases"/>
    <property type="match status" value="1"/>
</dbReference>
<dbReference type="PANTHER" id="PTHR42734:SF17">
    <property type="entry name" value="METAL TRANSPORT SYSTEM ATP-BINDING PROTEIN TM_0124-RELATED"/>
    <property type="match status" value="1"/>
</dbReference>
<dbReference type="PATRIC" id="fig|1007676.4.peg.1412"/>
<evidence type="ECO:0000313" key="7">
    <source>
        <dbReference type="Proteomes" id="UP000036106"/>
    </source>
</evidence>
<dbReference type="STRING" id="1007676.ABM34_07040"/>
<dbReference type="Pfam" id="PF00005">
    <property type="entry name" value="ABC_tran"/>
    <property type="match status" value="1"/>
</dbReference>
<dbReference type="GO" id="GO:0016887">
    <property type="term" value="F:ATP hydrolysis activity"/>
    <property type="evidence" value="ECO:0007669"/>
    <property type="project" value="InterPro"/>
</dbReference>
<keyword evidence="4" id="KW-0067">ATP-binding</keyword>
<dbReference type="RefSeq" id="WP_048704555.1">
    <property type="nucleotide sequence ID" value="NZ_CP012034.1"/>
</dbReference>
<feature type="domain" description="ABC transporter" evidence="5">
    <location>
        <begin position="4"/>
        <end position="224"/>
    </location>
</feature>
<gene>
    <name evidence="6" type="ORF">ABM34_07040</name>
</gene>
<name>A0A0H4QKS5_9LACO</name>
<accession>A0A0H4QKS5</accession>
<protein>
    <recommendedName>
        <fullName evidence="5">ABC transporter domain-containing protein</fullName>
    </recommendedName>
</protein>
<dbReference type="GO" id="GO:0005524">
    <property type="term" value="F:ATP binding"/>
    <property type="evidence" value="ECO:0007669"/>
    <property type="project" value="UniProtKB-KW"/>
</dbReference>
<dbReference type="InterPro" id="IPR027417">
    <property type="entry name" value="P-loop_NTPase"/>
</dbReference>
<dbReference type="Gene3D" id="3.40.50.300">
    <property type="entry name" value="P-loop containing nucleotide triphosphate hydrolases"/>
    <property type="match status" value="1"/>
</dbReference>
<dbReference type="InterPro" id="IPR050153">
    <property type="entry name" value="Metal_Ion_Import_ABC"/>
</dbReference>
<reference evidence="7" key="1">
    <citation type="submission" date="2015-07" db="EMBL/GenBank/DDBJ databases">
        <title>Lactobacillus ginsenosidimutans/EMML 3141/ whole genome sequencing.</title>
        <authorList>
            <person name="Kim M.K."/>
            <person name="Im W.-T."/>
            <person name="Srinivasan S."/>
            <person name="Lee J.-J."/>
        </authorList>
    </citation>
    <scope>NUCLEOTIDE SEQUENCE [LARGE SCALE GENOMIC DNA]</scope>
    <source>
        <strain evidence="7">EMML 3041</strain>
    </source>
</reference>
<dbReference type="InterPro" id="IPR003593">
    <property type="entry name" value="AAA+_ATPase"/>
</dbReference>
<dbReference type="SMART" id="SM00382">
    <property type="entry name" value="AAA"/>
    <property type="match status" value="1"/>
</dbReference>
<dbReference type="InterPro" id="IPR003439">
    <property type="entry name" value="ABC_transporter-like_ATP-bd"/>
</dbReference>
<comment type="similarity">
    <text evidence="1">Belongs to the ABC transporter superfamily.</text>
</comment>
<proteinExistence type="inferred from homology"/>
<keyword evidence="3" id="KW-0547">Nucleotide-binding</keyword>
<evidence type="ECO:0000256" key="2">
    <source>
        <dbReference type="ARBA" id="ARBA00022448"/>
    </source>
</evidence>
<sequence length="272" mass="30468">MKILTVKDLSFENEGYFAFKHVTFSLSQNESIEISGDSGTGKSALLETIVGLNTPDSGTAKYSSGARISFMPQIETQHVDIPVGEYLETSRQLAGKLAVDSDQLNDLSAYMGMRPYIDRKVSSLSLGLKQRVSFLQAVATRPSVLILDDPFSFQNSFYAHNMVDIFKDLQDHGSGIIVTTSKRDPINDDYFDSRYVMEAKSLEALRKNHDWYLLSFKATTDSMAITKELAGYMANSFGNIIELKVPVVQKESVIRTMLEMNYLFEGMMNLEV</sequence>
<dbReference type="AlphaFoldDB" id="A0A0H4QKS5"/>
<evidence type="ECO:0000256" key="1">
    <source>
        <dbReference type="ARBA" id="ARBA00005417"/>
    </source>
</evidence>
<evidence type="ECO:0000313" key="6">
    <source>
        <dbReference type="EMBL" id="AKP67318.1"/>
    </source>
</evidence>
<dbReference type="PROSITE" id="PS50893">
    <property type="entry name" value="ABC_TRANSPORTER_2"/>
    <property type="match status" value="1"/>
</dbReference>
<dbReference type="KEGG" id="lgn:ABM34_07040"/>
<keyword evidence="2" id="KW-0813">Transport</keyword>
<evidence type="ECO:0000256" key="4">
    <source>
        <dbReference type="ARBA" id="ARBA00022840"/>
    </source>
</evidence>
<dbReference type="Proteomes" id="UP000036106">
    <property type="component" value="Chromosome"/>
</dbReference>
<evidence type="ECO:0000256" key="3">
    <source>
        <dbReference type="ARBA" id="ARBA00022741"/>
    </source>
</evidence>
<organism evidence="6 7">
    <name type="scientific">Companilactobacillus ginsenosidimutans</name>
    <dbReference type="NCBI Taxonomy" id="1007676"/>
    <lineage>
        <taxon>Bacteria</taxon>
        <taxon>Bacillati</taxon>
        <taxon>Bacillota</taxon>
        <taxon>Bacilli</taxon>
        <taxon>Lactobacillales</taxon>
        <taxon>Lactobacillaceae</taxon>
        <taxon>Companilactobacillus</taxon>
    </lineage>
</organism>
<dbReference type="PANTHER" id="PTHR42734">
    <property type="entry name" value="METAL TRANSPORT SYSTEM ATP-BINDING PROTEIN TM_0124-RELATED"/>
    <property type="match status" value="1"/>
</dbReference>
<keyword evidence="7" id="KW-1185">Reference proteome</keyword>